<accession>A0A0F9UCT6</accession>
<dbReference type="AlphaFoldDB" id="A0A0F9UCT6"/>
<reference evidence="1" key="1">
    <citation type="journal article" date="2015" name="Nature">
        <title>Complex archaea that bridge the gap between prokaryotes and eukaryotes.</title>
        <authorList>
            <person name="Spang A."/>
            <person name="Saw J.H."/>
            <person name="Jorgensen S.L."/>
            <person name="Zaremba-Niedzwiedzka K."/>
            <person name="Martijn J."/>
            <person name="Lind A.E."/>
            <person name="van Eijk R."/>
            <person name="Schleper C."/>
            <person name="Guy L."/>
            <person name="Ettema T.J."/>
        </authorList>
    </citation>
    <scope>NUCLEOTIDE SEQUENCE</scope>
</reference>
<name>A0A0F9UCT6_9ZZZZ</name>
<protein>
    <submittedName>
        <fullName evidence="1">Uncharacterized protein</fullName>
    </submittedName>
</protein>
<proteinExistence type="predicted"/>
<organism evidence="1">
    <name type="scientific">marine sediment metagenome</name>
    <dbReference type="NCBI Taxonomy" id="412755"/>
    <lineage>
        <taxon>unclassified sequences</taxon>
        <taxon>metagenomes</taxon>
        <taxon>ecological metagenomes</taxon>
    </lineage>
</organism>
<comment type="caution">
    <text evidence="1">The sequence shown here is derived from an EMBL/GenBank/DDBJ whole genome shotgun (WGS) entry which is preliminary data.</text>
</comment>
<dbReference type="EMBL" id="LAZR01001064">
    <property type="protein sequence ID" value="KKN51418.1"/>
    <property type="molecule type" value="Genomic_DNA"/>
</dbReference>
<evidence type="ECO:0000313" key="1">
    <source>
        <dbReference type="EMBL" id="KKN51418.1"/>
    </source>
</evidence>
<sequence>MKWDVCRETGWTFDEFDATDAQQLFYGISFAAVRKEIEDGKAADKDE</sequence>
<gene>
    <name evidence="1" type="ORF">LCGC14_0623150</name>
</gene>